<dbReference type="InterPro" id="IPR012454">
    <property type="entry name" value="DUF1659"/>
</dbReference>
<evidence type="ECO:0000259" key="1">
    <source>
        <dbReference type="Pfam" id="PF07872"/>
    </source>
</evidence>
<dbReference type="EMBL" id="CP096034">
    <property type="protein sequence ID" value="UPM55843.1"/>
    <property type="molecule type" value="Genomic_DNA"/>
</dbReference>
<accession>A0ABY4JPR8</accession>
<evidence type="ECO:0000313" key="3">
    <source>
        <dbReference type="Proteomes" id="UP000830639"/>
    </source>
</evidence>
<organism evidence="2 3">
    <name type="scientific">Gottfriedia acidiceleris</name>
    <dbReference type="NCBI Taxonomy" id="371036"/>
    <lineage>
        <taxon>Bacteria</taxon>
        <taxon>Bacillati</taxon>
        <taxon>Bacillota</taxon>
        <taxon>Bacilli</taxon>
        <taxon>Bacillales</taxon>
        <taxon>Bacillaceae</taxon>
        <taxon>Gottfriedia</taxon>
    </lineage>
</organism>
<evidence type="ECO:0000313" key="2">
    <source>
        <dbReference type="EMBL" id="UPM55843.1"/>
    </source>
</evidence>
<dbReference type="RefSeq" id="WP_098234305.1">
    <property type="nucleotide sequence ID" value="NZ_CP096034.1"/>
</dbReference>
<keyword evidence="3" id="KW-1185">Reference proteome</keyword>
<protein>
    <submittedName>
        <fullName evidence="2">DUF1659 domain-containing protein</fullName>
    </submittedName>
</protein>
<sequence length="74" mass="8084">MAQIATQQLTLYVNLHAGKDAQGKIIIKRKAYKNVRVDVDLVKLSEIGNALASLQDLPLVELEVLSNGLLLNSL</sequence>
<name>A0ABY4JPR8_9BACI</name>
<dbReference type="Proteomes" id="UP000830639">
    <property type="component" value="Chromosome"/>
</dbReference>
<dbReference type="Pfam" id="PF07872">
    <property type="entry name" value="DUF1659"/>
    <property type="match status" value="1"/>
</dbReference>
<gene>
    <name evidence="2" type="ORF">MY490_08450</name>
</gene>
<reference evidence="2 3" key="1">
    <citation type="submission" date="2022-04" db="EMBL/GenBank/DDBJ databases">
        <title>Mechanism of arsenic methylation and mitigation arsenic toxicity by Bacillus sp. LH14 from an Arsenic-Contaminated Paddy Soil.</title>
        <authorList>
            <person name="Wang D."/>
        </authorList>
    </citation>
    <scope>NUCLEOTIDE SEQUENCE [LARGE SCALE GENOMIC DNA]</scope>
    <source>
        <strain evidence="2 3">LH14</strain>
    </source>
</reference>
<feature type="domain" description="DUF1659" evidence="1">
    <location>
        <begin position="7"/>
        <end position="67"/>
    </location>
</feature>
<proteinExistence type="predicted"/>